<comment type="caution">
    <text evidence="1">The sequence shown here is derived from an EMBL/GenBank/DDBJ whole genome shotgun (WGS) entry which is preliminary data.</text>
</comment>
<protein>
    <submittedName>
        <fullName evidence="1">Uncharacterized protein</fullName>
    </submittedName>
</protein>
<evidence type="ECO:0000313" key="1">
    <source>
        <dbReference type="EMBL" id="RML91371.1"/>
    </source>
</evidence>
<proteinExistence type="predicted"/>
<dbReference type="AlphaFoldDB" id="A0A3M2ZSZ2"/>
<reference evidence="1 2" key="1">
    <citation type="submission" date="2018-08" db="EMBL/GenBank/DDBJ databases">
        <title>Recombination of ecologically and evolutionarily significant loci maintains genetic cohesion in the Pseudomonas syringae species complex.</title>
        <authorList>
            <person name="Dillon M."/>
            <person name="Thakur S."/>
            <person name="Almeida R.N.D."/>
            <person name="Weir B.S."/>
            <person name="Guttman D.S."/>
        </authorList>
    </citation>
    <scope>NUCLEOTIDE SEQUENCE [LARGE SCALE GENOMIC DNA]</scope>
    <source>
        <strain evidence="1 2">88_10</strain>
    </source>
</reference>
<organism evidence="1 2">
    <name type="scientific">Pseudomonas syringae pv. maculicola</name>
    <dbReference type="NCBI Taxonomy" id="59511"/>
    <lineage>
        <taxon>Bacteria</taxon>
        <taxon>Pseudomonadati</taxon>
        <taxon>Pseudomonadota</taxon>
        <taxon>Gammaproteobacteria</taxon>
        <taxon>Pseudomonadales</taxon>
        <taxon>Pseudomonadaceae</taxon>
        <taxon>Pseudomonas</taxon>
    </lineage>
</organism>
<gene>
    <name evidence="1" type="ORF">APX70_00031</name>
</gene>
<name>A0A3M2ZSZ2_PSEYM</name>
<accession>A0A3M2ZSZ2</accession>
<dbReference type="Proteomes" id="UP000282378">
    <property type="component" value="Unassembled WGS sequence"/>
</dbReference>
<dbReference type="EMBL" id="RBNL01001289">
    <property type="protein sequence ID" value="RML91371.1"/>
    <property type="molecule type" value="Genomic_DNA"/>
</dbReference>
<evidence type="ECO:0000313" key="2">
    <source>
        <dbReference type="Proteomes" id="UP000282378"/>
    </source>
</evidence>
<sequence>MLKGSAGRELLNLLCSTTLDLFKYALSVFTLLGRLGPLIIQNGDRFSEQHWQIVLVANSRNDVWMSKQHSSVNQHSSTFLIRHKP</sequence>